<evidence type="ECO:0000256" key="5">
    <source>
        <dbReference type="ARBA" id="ARBA00023316"/>
    </source>
</evidence>
<evidence type="ECO:0000256" key="1">
    <source>
        <dbReference type="ARBA" id="ARBA00004752"/>
    </source>
</evidence>
<dbReference type="GO" id="GO:0016740">
    <property type="term" value="F:transferase activity"/>
    <property type="evidence" value="ECO:0007669"/>
    <property type="project" value="UniProtKB-KW"/>
</dbReference>
<dbReference type="PANTHER" id="PTHR36699:SF1">
    <property type="entry name" value="L,D-TRANSPEPTIDASE YAFK-RELATED"/>
    <property type="match status" value="1"/>
</dbReference>
<comment type="pathway">
    <text evidence="1">Cell wall biogenesis; peptidoglycan biosynthesis.</text>
</comment>
<sequence>MTPEPTECALEAVGTLDAPRLVVYKGERRLELYDGDTLVDTYSIGLGFSPEGAKEREGDGKTPEGDYYICTRNSNSRFYLSLGVSYPNKADAESGLSDGLITQAEYRQIKNAIDDR</sequence>
<proteinExistence type="predicted"/>
<dbReference type="InterPro" id="IPR038063">
    <property type="entry name" value="Transpep_catalytic_dom"/>
</dbReference>
<accession>A0A645I914</accession>
<keyword evidence="3" id="KW-0133">Cell shape</keyword>
<comment type="caution">
    <text evidence="7">The sequence shown here is derived from an EMBL/GenBank/DDBJ whole genome shotgun (WGS) entry which is preliminary data.</text>
</comment>
<reference evidence="7" key="1">
    <citation type="submission" date="2019-08" db="EMBL/GenBank/DDBJ databases">
        <authorList>
            <person name="Kucharzyk K."/>
            <person name="Murdoch R.W."/>
            <person name="Higgins S."/>
            <person name="Loffler F."/>
        </authorList>
    </citation>
    <scope>NUCLEOTIDE SEQUENCE</scope>
</reference>
<evidence type="ECO:0000256" key="4">
    <source>
        <dbReference type="ARBA" id="ARBA00022984"/>
    </source>
</evidence>
<gene>
    <name evidence="7" type="ORF">SDC9_191474</name>
</gene>
<name>A0A645I914_9ZZZZ</name>
<dbReference type="CDD" id="cd16913">
    <property type="entry name" value="YkuD_like"/>
    <property type="match status" value="1"/>
</dbReference>
<keyword evidence="5" id="KW-0961">Cell wall biogenesis/degradation</keyword>
<evidence type="ECO:0000256" key="2">
    <source>
        <dbReference type="ARBA" id="ARBA00022679"/>
    </source>
</evidence>
<dbReference type="SUPFAM" id="SSF141523">
    <property type="entry name" value="L,D-transpeptidase catalytic domain-like"/>
    <property type="match status" value="1"/>
</dbReference>
<organism evidence="7">
    <name type="scientific">bioreactor metagenome</name>
    <dbReference type="NCBI Taxonomy" id="1076179"/>
    <lineage>
        <taxon>unclassified sequences</taxon>
        <taxon>metagenomes</taxon>
        <taxon>ecological metagenomes</taxon>
    </lineage>
</organism>
<keyword evidence="2" id="KW-0808">Transferase</keyword>
<evidence type="ECO:0000259" key="6">
    <source>
        <dbReference type="Pfam" id="PF03734"/>
    </source>
</evidence>
<keyword evidence="4" id="KW-0573">Peptidoglycan synthesis</keyword>
<feature type="domain" description="L,D-TPase catalytic" evidence="6">
    <location>
        <begin position="20"/>
        <end position="76"/>
    </location>
</feature>
<protein>
    <recommendedName>
        <fullName evidence="6">L,D-TPase catalytic domain-containing protein</fullName>
    </recommendedName>
</protein>
<dbReference type="GO" id="GO:0009252">
    <property type="term" value="P:peptidoglycan biosynthetic process"/>
    <property type="evidence" value="ECO:0007669"/>
    <property type="project" value="UniProtKB-UniPathway"/>
</dbReference>
<dbReference type="PANTHER" id="PTHR36699">
    <property type="entry name" value="LD-TRANSPEPTIDASE"/>
    <property type="match status" value="1"/>
</dbReference>
<evidence type="ECO:0000256" key="3">
    <source>
        <dbReference type="ARBA" id="ARBA00022960"/>
    </source>
</evidence>
<dbReference type="GO" id="GO:0008360">
    <property type="term" value="P:regulation of cell shape"/>
    <property type="evidence" value="ECO:0007669"/>
    <property type="project" value="UniProtKB-KW"/>
</dbReference>
<dbReference type="AlphaFoldDB" id="A0A645I914"/>
<dbReference type="UniPathway" id="UPA00219"/>
<dbReference type="GO" id="GO:0071555">
    <property type="term" value="P:cell wall organization"/>
    <property type="evidence" value="ECO:0007669"/>
    <property type="project" value="UniProtKB-KW"/>
</dbReference>
<dbReference type="Pfam" id="PF03734">
    <property type="entry name" value="YkuD"/>
    <property type="match status" value="1"/>
</dbReference>
<dbReference type="EMBL" id="VSSQ01102640">
    <property type="protein sequence ID" value="MPN43913.1"/>
    <property type="molecule type" value="Genomic_DNA"/>
</dbReference>
<dbReference type="Gene3D" id="2.40.440.10">
    <property type="entry name" value="L,D-transpeptidase catalytic domain-like"/>
    <property type="match status" value="1"/>
</dbReference>
<evidence type="ECO:0000313" key="7">
    <source>
        <dbReference type="EMBL" id="MPN43913.1"/>
    </source>
</evidence>
<dbReference type="InterPro" id="IPR005490">
    <property type="entry name" value="LD_TPept_cat_dom"/>
</dbReference>